<comment type="cofactor">
    <cofactor evidence="2">
        <name>Zn(2+)</name>
        <dbReference type="ChEBI" id="CHEBI:29105"/>
    </cofactor>
</comment>
<evidence type="ECO:0000256" key="11">
    <source>
        <dbReference type="ARBA" id="ARBA00022833"/>
    </source>
</evidence>
<dbReference type="InterPro" id="IPR036397">
    <property type="entry name" value="RNaseH_sf"/>
</dbReference>
<keyword evidence="10" id="KW-0833">Ubl conjugation pathway</keyword>
<dbReference type="GO" id="GO:0003676">
    <property type="term" value="F:nucleic acid binding"/>
    <property type="evidence" value="ECO:0007669"/>
    <property type="project" value="InterPro"/>
</dbReference>
<dbReference type="Proteomes" id="UP000245207">
    <property type="component" value="Unassembled WGS sequence"/>
</dbReference>
<dbReference type="SUPFAM" id="SSF48371">
    <property type="entry name" value="ARM repeat"/>
    <property type="match status" value="1"/>
</dbReference>
<keyword evidence="16" id="KW-1185">Reference proteome</keyword>
<proteinExistence type="inferred from homology"/>
<evidence type="ECO:0000256" key="9">
    <source>
        <dbReference type="ARBA" id="ARBA00022771"/>
    </source>
</evidence>
<dbReference type="SMART" id="SM00647">
    <property type="entry name" value="IBR"/>
    <property type="match status" value="1"/>
</dbReference>
<gene>
    <name evidence="15" type="ORF">CTI12_AA234350</name>
</gene>
<evidence type="ECO:0000256" key="3">
    <source>
        <dbReference type="ARBA" id="ARBA00003976"/>
    </source>
</evidence>
<dbReference type="Pfam" id="PF01485">
    <property type="entry name" value="IBR"/>
    <property type="match status" value="1"/>
</dbReference>
<comment type="similarity">
    <text evidence="4">Belongs to the RBR family. Ariadne subfamily.</text>
</comment>
<name>A0A2U1NSF2_ARTAN</name>
<dbReference type="EC" id="2.3.2.31" evidence="5"/>
<dbReference type="PROSITE" id="PS50089">
    <property type="entry name" value="ZF_RING_2"/>
    <property type="match status" value="1"/>
</dbReference>
<feature type="domain" description="RING-type" evidence="13">
    <location>
        <begin position="204"/>
        <end position="248"/>
    </location>
</feature>
<dbReference type="FunFam" id="3.30.420.10:FF:000076">
    <property type="entry name" value="RBR-type E3 ubiquitin transferase"/>
    <property type="match status" value="1"/>
</dbReference>
<evidence type="ECO:0000313" key="16">
    <source>
        <dbReference type="Proteomes" id="UP000245207"/>
    </source>
</evidence>
<keyword evidence="11" id="KW-0862">Zinc</keyword>
<dbReference type="PROSITE" id="PS00518">
    <property type="entry name" value="ZF_RING_1"/>
    <property type="match status" value="1"/>
</dbReference>
<dbReference type="GO" id="GO:0016567">
    <property type="term" value="P:protein ubiquitination"/>
    <property type="evidence" value="ECO:0007669"/>
    <property type="project" value="UniProtKB-UniPathway"/>
</dbReference>
<dbReference type="GO" id="GO:0004523">
    <property type="term" value="F:RNA-DNA hybrid ribonuclease activity"/>
    <property type="evidence" value="ECO:0007669"/>
    <property type="project" value="InterPro"/>
</dbReference>
<organism evidence="15 16">
    <name type="scientific">Artemisia annua</name>
    <name type="common">Sweet wormwood</name>
    <dbReference type="NCBI Taxonomy" id="35608"/>
    <lineage>
        <taxon>Eukaryota</taxon>
        <taxon>Viridiplantae</taxon>
        <taxon>Streptophyta</taxon>
        <taxon>Embryophyta</taxon>
        <taxon>Tracheophyta</taxon>
        <taxon>Spermatophyta</taxon>
        <taxon>Magnoliopsida</taxon>
        <taxon>eudicotyledons</taxon>
        <taxon>Gunneridae</taxon>
        <taxon>Pentapetalae</taxon>
        <taxon>asterids</taxon>
        <taxon>campanulids</taxon>
        <taxon>Asterales</taxon>
        <taxon>Asteraceae</taxon>
        <taxon>Asteroideae</taxon>
        <taxon>Anthemideae</taxon>
        <taxon>Artemisiinae</taxon>
        <taxon>Artemisia</taxon>
    </lineage>
</organism>
<keyword evidence="8" id="KW-0677">Repeat</keyword>
<evidence type="ECO:0000256" key="8">
    <source>
        <dbReference type="ARBA" id="ARBA00022737"/>
    </source>
</evidence>
<dbReference type="InterPro" id="IPR013083">
    <property type="entry name" value="Znf_RING/FYVE/PHD"/>
</dbReference>
<evidence type="ECO:0000256" key="10">
    <source>
        <dbReference type="ARBA" id="ARBA00022786"/>
    </source>
</evidence>
<keyword evidence="6" id="KW-0808">Transferase</keyword>
<reference evidence="15 16" key="1">
    <citation type="journal article" date="2018" name="Mol. Plant">
        <title>The genome of Artemisia annua provides insight into the evolution of Asteraceae family and artemisinin biosynthesis.</title>
        <authorList>
            <person name="Shen Q."/>
            <person name="Zhang L."/>
            <person name="Liao Z."/>
            <person name="Wang S."/>
            <person name="Yan T."/>
            <person name="Shi P."/>
            <person name="Liu M."/>
            <person name="Fu X."/>
            <person name="Pan Q."/>
            <person name="Wang Y."/>
            <person name="Lv Z."/>
            <person name="Lu X."/>
            <person name="Zhang F."/>
            <person name="Jiang W."/>
            <person name="Ma Y."/>
            <person name="Chen M."/>
            <person name="Hao X."/>
            <person name="Li L."/>
            <person name="Tang Y."/>
            <person name="Lv G."/>
            <person name="Zhou Y."/>
            <person name="Sun X."/>
            <person name="Brodelius P.E."/>
            <person name="Rose J.K.C."/>
            <person name="Tang K."/>
        </authorList>
    </citation>
    <scope>NUCLEOTIDE SEQUENCE [LARGE SCALE GENOMIC DNA]</scope>
    <source>
        <strain evidence="16">cv. Huhao1</strain>
        <tissue evidence="15">Leaf</tissue>
    </source>
</reference>
<accession>A0A2U1NSF2</accession>
<dbReference type="EMBL" id="PKPP01002268">
    <property type="protein sequence ID" value="PWA76446.1"/>
    <property type="molecule type" value="Genomic_DNA"/>
</dbReference>
<dbReference type="Pfam" id="PF13456">
    <property type="entry name" value="RVT_3"/>
    <property type="match status" value="1"/>
</dbReference>
<evidence type="ECO:0000256" key="6">
    <source>
        <dbReference type="ARBA" id="ARBA00022679"/>
    </source>
</evidence>
<keyword evidence="9 12" id="KW-0863">Zinc-finger</keyword>
<dbReference type="AlphaFoldDB" id="A0A2U1NSF2"/>
<dbReference type="FunFam" id="3.30.40.10:FF:000230">
    <property type="entry name" value="RBR-type E3 ubiquitin transferase"/>
    <property type="match status" value="1"/>
</dbReference>
<evidence type="ECO:0000256" key="5">
    <source>
        <dbReference type="ARBA" id="ARBA00012251"/>
    </source>
</evidence>
<evidence type="ECO:0000256" key="12">
    <source>
        <dbReference type="PROSITE-ProRule" id="PRU00175"/>
    </source>
</evidence>
<evidence type="ECO:0000259" key="13">
    <source>
        <dbReference type="PROSITE" id="PS50089"/>
    </source>
</evidence>
<dbReference type="Gene3D" id="3.30.40.10">
    <property type="entry name" value="Zinc/RING finger domain, C3HC4 (zinc finger)"/>
    <property type="match status" value="1"/>
</dbReference>
<evidence type="ECO:0000259" key="14">
    <source>
        <dbReference type="PROSITE" id="PS51873"/>
    </source>
</evidence>
<protein>
    <recommendedName>
        <fullName evidence="5">RBR-type E3 ubiquitin transferase</fullName>
        <ecNumber evidence="5">2.3.2.31</ecNumber>
    </recommendedName>
</protein>
<dbReference type="STRING" id="35608.A0A2U1NSF2"/>
<dbReference type="GO" id="GO:0008270">
    <property type="term" value="F:zinc ion binding"/>
    <property type="evidence" value="ECO:0007669"/>
    <property type="project" value="UniProtKB-KW"/>
</dbReference>
<dbReference type="UniPathway" id="UPA00143"/>
<sequence length="677" mass="75743">MRKMRENVNMLLHDQAFAREVMDVNEHEWRETGDLFEKPFKKGVENGEEVFRVYCKGIVSEESVGGIGKVRVGGIGVAICDTRDSCVFEVKKGVTVNGDDVLELKGVIEGLSVAVSLGLRRVRVFCDTNAVYGYLTGKRRPTTNTTMALVDQLNVIQRKFAYCGAYLVRQNDIMFAYELARDAITSQVTQFAENASGKTLLEQCTICFDSVHSGQMFSVNNCLHKYCFSCMRKHVEAKLLQGQLPECPHEGCKSHLEIESCKKFLNPELYDIMSLRIREASIPPAEKVYCPFSYCSALMSKSEVKEYTATSSAAGQGTGMRKCVKCRRLFCVNCKVPWHDNFTCSNYKRHYPNRSASEAKLKSLASRNHWRQCIKCKNLVELAAGCYHISCSITIKDLIVVDVTTYYLLDVMCSVLLMNGGLWSIRMACSTFSPQSACRCAPFLDSTSCAPIFTGFLCFNCMCNELVSFYRCYRLSIQLMGEHPNFCWNALTPNSQNLIKSSLLASVTFEKCEDVCNILEELVAGVNVFIMVNENAYWVHFIEFVVESIASGSDRQVKFVLSSLGSCPLVVRNYYLTNNQDLLSKFLTTKEHDPSELNTNLTCLSKPLAIDSTTNSMKCTQYAFSLTIMNTFTPVTNSSKMLHASLHFSKNPITTSAGSGSITEAAIIAEKSMEAIR</sequence>
<dbReference type="InterPro" id="IPR001841">
    <property type="entry name" value="Znf_RING"/>
</dbReference>
<comment type="function">
    <text evidence="3">Might act as an E3 ubiquitin-protein ligase, or as part of E3 complex, which accepts ubiquitin from specific E2 ubiquitin-conjugating enzymes and then transfers it to substrates.</text>
</comment>
<dbReference type="OrthoDB" id="9977870at2759"/>
<dbReference type="SUPFAM" id="SSF57850">
    <property type="entry name" value="RING/U-box"/>
    <property type="match status" value="2"/>
</dbReference>
<dbReference type="PANTHER" id="PTHR11685">
    <property type="entry name" value="RBR FAMILY RING FINGER AND IBR DOMAIN-CONTAINING"/>
    <property type="match status" value="1"/>
</dbReference>
<evidence type="ECO:0000256" key="4">
    <source>
        <dbReference type="ARBA" id="ARBA00005884"/>
    </source>
</evidence>
<dbReference type="InterPro" id="IPR002867">
    <property type="entry name" value="IBR_dom"/>
</dbReference>
<dbReference type="InterPro" id="IPR017907">
    <property type="entry name" value="Znf_RING_CS"/>
</dbReference>
<dbReference type="CDD" id="cd22582">
    <property type="entry name" value="BRcat_RBR_unk"/>
    <property type="match status" value="1"/>
</dbReference>
<evidence type="ECO:0000256" key="7">
    <source>
        <dbReference type="ARBA" id="ARBA00022723"/>
    </source>
</evidence>
<dbReference type="Gene3D" id="3.30.420.10">
    <property type="entry name" value="Ribonuclease H-like superfamily/Ribonuclease H"/>
    <property type="match status" value="1"/>
</dbReference>
<feature type="domain" description="RING-type" evidence="14">
    <location>
        <begin position="200"/>
        <end position="424"/>
    </location>
</feature>
<keyword evidence="7" id="KW-0479">Metal-binding</keyword>
<evidence type="ECO:0000256" key="1">
    <source>
        <dbReference type="ARBA" id="ARBA00001798"/>
    </source>
</evidence>
<dbReference type="PROSITE" id="PS51873">
    <property type="entry name" value="TRIAD"/>
    <property type="match status" value="1"/>
</dbReference>
<dbReference type="InterPro" id="IPR002156">
    <property type="entry name" value="RNaseH_domain"/>
</dbReference>
<evidence type="ECO:0000256" key="2">
    <source>
        <dbReference type="ARBA" id="ARBA00001947"/>
    </source>
</evidence>
<evidence type="ECO:0000313" key="15">
    <source>
        <dbReference type="EMBL" id="PWA76446.1"/>
    </source>
</evidence>
<dbReference type="InterPro" id="IPR031127">
    <property type="entry name" value="E3_UB_ligase_RBR"/>
</dbReference>
<dbReference type="InterPro" id="IPR016024">
    <property type="entry name" value="ARM-type_fold"/>
</dbReference>
<dbReference type="GO" id="GO:0061630">
    <property type="term" value="F:ubiquitin protein ligase activity"/>
    <property type="evidence" value="ECO:0007669"/>
    <property type="project" value="UniProtKB-EC"/>
</dbReference>
<comment type="catalytic activity">
    <reaction evidence="1">
        <text>[E2 ubiquitin-conjugating enzyme]-S-ubiquitinyl-L-cysteine + [acceptor protein]-L-lysine = [E2 ubiquitin-conjugating enzyme]-L-cysteine + [acceptor protein]-N(6)-ubiquitinyl-L-lysine.</text>
        <dbReference type="EC" id="2.3.2.31"/>
    </reaction>
</comment>
<dbReference type="InterPro" id="IPR044066">
    <property type="entry name" value="TRIAD_supradom"/>
</dbReference>
<comment type="caution">
    <text evidence="15">The sequence shown here is derived from an EMBL/GenBank/DDBJ whole genome shotgun (WGS) entry which is preliminary data.</text>
</comment>